<evidence type="ECO:0000313" key="3">
    <source>
        <dbReference type="EMBL" id="CAF3732051.1"/>
    </source>
</evidence>
<dbReference type="OrthoDB" id="9974291at2759"/>
<gene>
    <name evidence="3" type="ORF">OKA104_LOCUS14556</name>
    <name evidence="2" type="ORF">VCS650_LOCUS13006</name>
</gene>
<keyword evidence="1" id="KW-0812">Transmembrane</keyword>
<keyword evidence="1" id="KW-0472">Membrane</keyword>
<accession>A0A814EIT7</accession>
<protein>
    <submittedName>
        <fullName evidence="2">Uncharacterized protein</fullName>
    </submittedName>
</protein>
<dbReference type="Proteomes" id="UP000663891">
    <property type="component" value="Unassembled WGS sequence"/>
</dbReference>
<name>A0A814EIT7_9BILA</name>
<evidence type="ECO:0000256" key="1">
    <source>
        <dbReference type="SAM" id="Phobius"/>
    </source>
</evidence>
<sequence length="295" mass="35148">MWYRYIIGVILIFTIYFLLYYFQVHSSFATNLLFYSFSKKDQTSRHTAIILAKTPSVRVLKHLNALIHVGVNAFVMCDEQPSKYTNETNRLLYVNDESLAQYGLDRNRVWDRVFVWLYHQISIDYVWLMEDDLTWTNVHHMVDLFDKYANNSADLLSRNIIYRNPGTLGWMWWPKVFLKILPENKWSGSLNMLSRVSRRLINAHQYYVQQLFSERKKPNVTQFDNNYYYQEFLIPTVGHMFNLTMLIYDHSKMDVFFLALTENNIRDSLANGKRIFHAVKHDSPLLINATVIKKK</sequence>
<evidence type="ECO:0000313" key="4">
    <source>
        <dbReference type="Proteomes" id="UP000663891"/>
    </source>
</evidence>
<proteinExistence type="predicted"/>
<dbReference type="Proteomes" id="UP000663881">
    <property type="component" value="Unassembled WGS sequence"/>
</dbReference>
<dbReference type="EMBL" id="CAJOAY010000771">
    <property type="protein sequence ID" value="CAF3732051.1"/>
    <property type="molecule type" value="Genomic_DNA"/>
</dbReference>
<keyword evidence="1" id="KW-1133">Transmembrane helix</keyword>
<dbReference type="EMBL" id="CAJNON010000102">
    <property type="protein sequence ID" value="CAF0968546.1"/>
    <property type="molecule type" value="Genomic_DNA"/>
</dbReference>
<evidence type="ECO:0000313" key="2">
    <source>
        <dbReference type="EMBL" id="CAF0968546.1"/>
    </source>
</evidence>
<feature type="transmembrane region" description="Helical" evidence="1">
    <location>
        <begin position="5"/>
        <end position="22"/>
    </location>
</feature>
<reference evidence="2" key="1">
    <citation type="submission" date="2021-02" db="EMBL/GenBank/DDBJ databases">
        <authorList>
            <person name="Nowell W R."/>
        </authorList>
    </citation>
    <scope>NUCLEOTIDE SEQUENCE</scope>
</reference>
<comment type="caution">
    <text evidence="2">The sequence shown here is derived from an EMBL/GenBank/DDBJ whole genome shotgun (WGS) entry which is preliminary data.</text>
</comment>
<organism evidence="2 4">
    <name type="scientific">Adineta steineri</name>
    <dbReference type="NCBI Taxonomy" id="433720"/>
    <lineage>
        <taxon>Eukaryota</taxon>
        <taxon>Metazoa</taxon>
        <taxon>Spiralia</taxon>
        <taxon>Gnathifera</taxon>
        <taxon>Rotifera</taxon>
        <taxon>Eurotatoria</taxon>
        <taxon>Bdelloidea</taxon>
        <taxon>Adinetida</taxon>
        <taxon>Adinetidae</taxon>
        <taxon>Adineta</taxon>
    </lineage>
</organism>
<dbReference type="AlphaFoldDB" id="A0A814EIT7"/>